<name>A0ABT3QG83_9PROT</name>
<accession>A0ABT3QG83</accession>
<reference evidence="2 3" key="1">
    <citation type="submission" date="2022-11" db="EMBL/GenBank/DDBJ databases">
        <title>Genome sequencing of Acetobacter type strain.</title>
        <authorList>
            <person name="Heo J."/>
            <person name="Lee D."/>
            <person name="Han B.-H."/>
            <person name="Hong S.-B."/>
            <person name="Kwon S.-W."/>
        </authorList>
    </citation>
    <scope>NUCLEOTIDE SEQUENCE [LARGE SCALE GENOMIC DNA]</scope>
    <source>
        <strain evidence="2 3">KACC 21253</strain>
    </source>
</reference>
<evidence type="ECO:0000256" key="1">
    <source>
        <dbReference type="SAM" id="Phobius"/>
    </source>
</evidence>
<keyword evidence="1" id="KW-0812">Transmembrane</keyword>
<dbReference type="Proteomes" id="UP001301152">
    <property type="component" value="Unassembled WGS sequence"/>
</dbReference>
<dbReference type="RefSeq" id="WP_086635485.1">
    <property type="nucleotide sequence ID" value="NZ_JAERKX010000006.1"/>
</dbReference>
<gene>
    <name evidence="2" type="ORF">OQ497_10005</name>
</gene>
<sequence length="106" mass="12267">MSQSTISPGQEDERERRLQLLLARLPVKIQNYVARLRRPEAKWTRIPAGVLFILGGFLWFLPVLGIWMLPLGLLLLSDDAPLLRRASGVILEWIERKHPKWMGLKD</sequence>
<feature type="transmembrane region" description="Helical" evidence="1">
    <location>
        <begin position="46"/>
        <end position="69"/>
    </location>
</feature>
<comment type="caution">
    <text evidence="2">The sequence shown here is derived from an EMBL/GenBank/DDBJ whole genome shotgun (WGS) entry which is preliminary data.</text>
</comment>
<dbReference type="EMBL" id="JAPIUZ010000005">
    <property type="protein sequence ID" value="MCX2564292.1"/>
    <property type="molecule type" value="Genomic_DNA"/>
</dbReference>
<organism evidence="2 3">
    <name type="scientific">Acetobacter thailandicus</name>
    <dbReference type="NCBI Taxonomy" id="1502842"/>
    <lineage>
        <taxon>Bacteria</taxon>
        <taxon>Pseudomonadati</taxon>
        <taxon>Pseudomonadota</taxon>
        <taxon>Alphaproteobacteria</taxon>
        <taxon>Acetobacterales</taxon>
        <taxon>Acetobacteraceae</taxon>
        <taxon>Acetobacter</taxon>
    </lineage>
</organism>
<keyword evidence="1" id="KW-1133">Transmembrane helix</keyword>
<evidence type="ECO:0008006" key="4">
    <source>
        <dbReference type="Google" id="ProtNLM"/>
    </source>
</evidence>
<evidence type="ECO:0000313" key="3">
    <source>
        <dbReference type="Proteomes" id="UP001301152"/>
    </source>
</evidence>
<proteinExistence type="predicted"/>
<protein>
    <recommendedName>
        <fullName evidence="4">Tryptophan synthase subunit beta</fullName>
    </recommendedName>
</protein>
<keyword evidence="3" id="KW-1185">Reference proteome</keyword>
<keyword evidence="1" id="KW-0472">Membrane</keyword>
<evidence type="ECO:0000313" key="2">
    <source>
        <dbReference type="EMBL" id="MCX2564292.1"/>
    </source>
</evidence>